<evidence type="ECO:0000259" key="5">
    <source>
        <dbReference type="PROSITE" id="PS51898"/>
    </source>
</evidence>
<keyword evidence="3" id="KW-0233">DNA recombination</keyword>
<reference evidence="7" key="1">
    <citation type="journal article" date="2019" name="Int. J. Syst. Evol. Microbiol.">
        <title>The Global Catalogue of Microorganisms (GCM) 10K type strain sequencing project: providing services to taxonomists for standard genome sequencing and annotation.</title>
        <authorList>
            <consortium name="The Broad Institute Genomics Platform"/>
            <consortium name="The Broad Institute Genome Sequencing Center for Infectious Disease"/>
            <person name="Wu L."/>
            <person name="Ma J."/>
        </authorList>
    </citation>
    <scope>NUCLEOTIDE SEQUENCE [LARGE SCALE GENOMIC DNA]</scope>
    <source>
        <strain evidence="7">JCM 16702</strain>
    </source>
</reference>
<evidence type="ECO:0000256" key="2">
    <source>
        <dbReference type="ARBA" id="ARBA00023125"/>
    </source>
</evidence>
<evidence type="ECO:0000256" key="1">
    <source>
        <dbReference type="ARBA" id="ARBA00008857"/>
    </source>
</evidence>
<feature type="domain" description="Tyr recombinase" evidence="5">
    <location>
        <begin position="83"/>
        <end position="278"/>
    </location>
</feature>
<evidence type="ECO:0000313" key="7">
    <source>
        <dbReference type="Proteomes" id="UP001500683"/>
    </source>
</evidence>
<organism evidence="6 7">
    <name type="scientific">Actinomadura miaoliensis</name>
    <dbReference type="NCBI Taxonomy" id="430685"/>
    <lineage>
        <taxon>Bacteria</taxon>
        <taxon>Bacillati</taxon>
        <taxon>Actinomycetota</taxon>
        <taxon>Actinomycetes</taxon>
        <taxon>Streptosporangiales</taxon>
        <taxon>Thermomonosporaceae</taxon>
        <taxon>Actinomadura</taxon>
    </lineage>
</organism>
<feature type="compositionally biased region" description="Low complexity" evidence="4">
    <location>
        <begin position="55"/>
        <end position="82"/>
    </location>
</feature>
<comment type="caution">
    <text evidence="6">The sequence shown here is derived from an EMBL/GenBank/DDBJ whole genome shotgun (WGS) entry which is preliminary data.</text>
</comment>
<dbReference type="EMBL" id="BAAAZG010000001">
    <property type="protein sequence ID" value="GAA4054376.1"/>
    <property type="molecule type" value="Genomic_DNA"/>
</dbReference>
<feature type="region of interest" description="Disordered" evidence="4">
    <location>
        <begin position="291"/>
        <end position="319"/>
    </location>
</feature>
<dbReference type="PANTHER" id="PTHR30349:SF41">
    <property type="entry name" value="INTEGRASE_RECOMBINASE PROTEIN MJ0367-RELATED"/>
    <property type="match status" value="1"/>
</dbReference>
<dbReference type="Pfam" id="PF00589">
    <property type="entry name" value="Phage_integrase"/>
    <property type="match status" value="1"/>
</dbReference>
<dbReference type="PROSITE" id="PS51898">
    <property type="entry name" value="TYR_RECOMBINASE"/>
    <property type="match status" value="1"/>
</dbReference>
<keyword evidence="7" id="KW-1185">Reference proteome</keyword>
<dbReference type="InterPro" id="IPR050090">
    <property type="entry name" value="Tyrosine_recombinase_XerCD"/>
</dbReference>
<keyword evidence="2" id="KW-0238">DNA-binding</keyword>
<name>A0ABP7UWC8_9ACTN</name>
<dbReference type="SUPFAM" id="SSF56349">
    <property type="entry name" value="DNA breaking-rejoining enzymes"/>
    <property type="match status" value="1"/>
</dbReference>
<accession>A0ABP7UWC8</accession>
<dbReference type="PANTHER" id="PTHR30349">
    <property type="entry name" value="PHAGE INTEGRASE-RELATED"/>
    <property type="match status" value="1"/>
</dbReference>
<dbReference type="Proteomes" id="UP001500683">
    <property type="component" value="Unassembled WGS sequence"/>
</dbReference>
<dbReference type="InterPro" id="IPR002104">
    <property type="entry name" value="Integrase_catalytic"/>
</dbReference>
<dbReference type="Gene3D" id="1.10.443.10">
    <property type="entry name" value="Intergrase catalytic core"/>
    <property type="match status" value="1"/>
</dbReference>
<evidence type="ECO:0000313" key="6">
    <source>
        <dbReference type="EMBL" id="GAA4054376.1"/>
    </source>
</evidence>
<proteinExistence type="inferred from homology"/>
<dbReference type="InterPro" id="IPR011010">
    <property type="entry name" value="DNA_brk_join_enz"/>
</dbReference>
<evidence type="ECO:0000256" key="4">
    <source>
        <dbReference type="SAM" id="MobiDB-lite"/>
    </source>
</evidence>
<protein>
    <recommendedName>
        <fullName evidence="5">Tyr recombinase domain-containing protein</fullName>
    </recommendedName>
</protein>
<comment type="similarity">
    <text evidence="1">Belongs to the 'phage' integrase family.</text>
</comment>
<evidence type="ECO:0000256" key="3">
    <source>
        <dbReference type="ARBA" id="ARBA00023172"/>
    </source>
</evidence>
<sequence length="319" mass="33755">MAQTSPTTTPNRAGPGRASAPTAPHRVAITPGPSRKKEHFSEDCQAQAKADRQAADGAATRPRTSRSARPDSPASPARDGCRSAATAVSWSAVVAMSTSRYAWARETPSSAVAYSAHDRSPSAIHTRPRCAWRTGTTVSGYGRDRGHAALDLPVKGGRTRRFVLPPFACGALHRYLAECAPGAPTAALDPDAPLFATRTGRPLDQPAVFRLLRRVAAVAGIDVADQLSPHSLRHSVATLLLDRGHPLHVVQDFLGHADPRTTRRYDQARESLDRSPAYDLGQALAAGVAARPGGRCRHPEKGLRRGCQAASDRGLSGGG</sequence>
<gene>
    <name evidence="6" type="ORF">GCM10022214_01440</name>
</gene>
<dbReference type="InterPro" id="IPR013762">
    <property type="entry name" value="Integrase-like_cat_sf"/>
</dbReference>
<feature type="region of interest" description="Disordered" evidence="4">
    <location>
        <begin position="1"/>
        <end position="82"/>
    </location>
</feature>
<feature type="compositionally biased region" description="Polar residues" evidence="4">
    <location>
        <begin position="1"/>
        <end position="11"/>
    </location>
</feature>